<dbReference type="AlphaFoldDB" id="A0A834GRU3"/>
<dbReference type="GO" id="GO:0006820">
    <property type="term" value="P:monoatomic anion transport"/>
    <property type="evidence" value="ECO:0007669"/>
    <property type="project" value="TreeGrafter"/>
</dbReference>
<organism evidence="3 4">
    <name type="scientific">Rhododendron simsii</name>
    <name type="common">Sims's rhododendron</name>
    <dbReference type="NCBI Taxonomy" id="118357"/>
    <lineage>
        <taxon>Eukaryota</taxon>
        <taxon>Viridiplantae</taxon>
        <taxon>Streptophyta</taxon>
        <taxon>Embryophyta</taxon>
        <taxon>Tracheophyta</taxon>
        <taxon>Spermatophyta</taxon>
        <taxon>Magnoliopsida</taxon>
        <taxon>eudicotyledons</taxon>
        <taxon>Gunneridae</taxon>
        <taxon>Pentapetalae</taxon>
        <taxon>asterids</taxon>
        <taxon>Ericales</taxon>
        <taxon>Ericaceae</taxon>
        <taxon>Ericoideae</taxon>
        <taxon>Rhodoreae</taxon>
        <taxon>Rhododendron</taxon>
    </lineage>
</organism>
<gene>
    <name evidence="3" type="ORF">RHSIM_Rhsim06G0110800</name>
</gene>
<evidence type="ECO:0000313" key="4">
    <source>
        <dbReference type="Proteomes" id="UP000626092"/>
    </source>
</evidence>
<dbReference type="GO" id="GO:0005886">
    <property type="term" value="C:plasma membrane"/>
    <property type="evidence" value="ECO:0007669"/>
    <property type="project" value="TreeGrafter"/>
</dbReference>
<proteinExistence type="inferred from homology"/>
<dbReference type="GO" id="GO:0008381">
    <property type="term" value="F:mechanosensitive monoatomic ion channel activity"/>
    <property type="evidence" value="ECO:0007669"/>
    <property type="project" value="TreeGrafter"/>
</dbReference>
<comment type="subcellular location">
    <subcellularLocation>
        <location evidence="1">Membrane</location>
        <topology evidence="1">Multi-pass membrane protein</topology>
    </subcellularLocation>
</comment>
<dbReference type="PANTHER" id="PTHR31618">
    <property type="entry name" value="MECHANOSENSITIVE ION CHANNEL PROTEIN 5"/>
    <property type="match status" value="1"/>
</dbReference>
<keyword evidence="4" id="KW-1185">Reference proteome</keyword>
<dbReference type="PANTHER" id="PTHR31618:SF7">
    <property type="entry name" value="MECHANOSENSITIVE ION CHANNEL PROTEIN"/>
    <property type="match status" value="1"/>
</dbReference>
<comment type="caution">
    <text evidence="3">The sequence shown here is derived from an EMBL/GenBank/DDBJ whole genome shotgun (WGS) entry which is preliminary data.</text>
</comment>
<dbReference type="GO" id="GO:0050982">
    <property type="term" value="P:detection of mechanical stimulus"/>
    <property type="evidence" value="ECO:0007669"/>
    <property type="project" value="TreeGrafter"/>
</dbReference>
<evidence type="ECO:0000256" key="2">
    <source>
        <dbReference type="ARBA" id="ARBA00008017"/>
    </source>
</evidence>
<evidence type="ECO:0000256" key="1">
    <source>
        <dbReference type="ARBA" id="ARBA00004141"/>
    </source>
</evidence>
<sequence length="190" mass="22094">MNLRFREIRVWTIDEWEDIDERFKSIGYLGLQRKPEREGNKMSPVVREKLRYQTGKRRSSGGGGCGVGETENFHGVILLLKRALLLIFKYSKYLERRSQHWSPNDSVHVKDIEEVNKMKMGLYVLHTINFQNYVEMSSSKSEFILEPKKKFEEFGIKYYNLLLQEVHLSCTGPAAPGIKICFAVMISLLA</sequence>
<dbReference type="EMBL" id="WJXA01000006">
    <property type="protein sequence ID" value="KAF7140778.1"/>
    <property type="molecule type" value="Genomic_DNA"/>
</dbReference>
<dbReference type="InterPro" id="IPR016688">
    <property type="entry name" value="MscS-like_plants/fungi"/>
</dbReference>
<accession>A0A834GRU3</accession>
<dbReference type="Proteomes" id="UP000626092">
    <property type="component" value="Unassembled WGS sequence"/>
</dbReference>
<reference evidence="3" key="1">
    <citation type="submission" date="2019-11" db="EMBL/GenBank/DDBJ databases">
        <authorList>
            <person name="Liu Y."/>
            <person name="Hou J."/>
            <person name="Li T.-Q."/>
            <person name="Guan C.-H."/>
            <person name="Wu X."/>
            <person name="Wu H.-Z."/>
            <person name="Ling F."/>
            <person name="Zhang R."/>
            <person name="Shi X.-G."/>
            <person name="Ren J.-P."/>
            <person name="Chen E.-F."/>
            <person name="Sun J.-M."/>
        </authorList>
    </citation>
    <scope>NUCLEOTIDE SEQUENCE</scope>
    <source>
        <strain evidence="3">Adult_tree_wgs_1</strain>
        <tissue evidence="3">Leaves</tissue>
    </source>
</reference>
<evidence type="ECO:0000313" key="3">
    <source>
        <dbReference type="EMBL" id="KAF7140778.1"/>
    </source>
</evidence>
<name>A0A834GRU3_RHOSS</name>
<dbReference type="OrthoDB" id="544685at2759"/>
<comment type="similarity">
    <text evidence="2">Belongs to the MscS (TC 1.A.23) family.</text>
</comment>
<protein>
    <submittedName>
        <fullName evidence="3">Uncharacterized protein</fullName>
    </submittedName>
</protein>